<feature type="region of interest" description="Disordered" evidence="1">
    <location>
        <begin position="1"/>
        <end position="90"/>
    </location>
</feature>
<evidence type="ECO:0000256" key="1">
    <source>
        <dbReference type="SAM" id="MobiDB-lite"/>
    </source>
</evidence>
<feature type="compositionally biased region" description="Low complexity" evidence="1">
    <location>
        <begin position="453"/>
        <end position="481"/>
    </location>
</feature>
<feature type="region of interest" description="Disordered" evidence="1">
    <location>
        <begin position="590"/>
        <end position="615"/>
    </location>
</feature>
<dbReference type="OrthoDB" id="2564844at2759"/>
<organism evidence="2 3">
    <name type="scientific">Kwoniella shandongensis</name>
    <dbReference type="NCBI Taxonomy" id="1734106"/>
    <lineage>
        <taxon>Eukaryota</taxon>
        <taxon>Fungi</taxon>
        <taxon>Dikarya</taxon>
        <taxon>Basidiomycota</taxon>
        <taxon>Agaricomycotina</taxon>
        <taxon>Tremellomycetes</taxon>
        <taxon>Tremellales</taxon>
        <taxon>Cryptococcaceae</taxon>
        <taxon>Kwoniella</taxon>
    </lineage>
</organism>
<feature type="compositionally biased region" description="Low complexity" evidence="1">
    <location>
        <begin position="366"/>
        <end position="380"/>
    </location>
</feature>
<accession>A0A5M6BVM4</accession>
<name>A0A5M6BVM4_9TREE</name>
<reference evidence="2" key="1">
    <citation type="submission" date="2017-08" db="EMBL/GenBank/DDBJ databases">
        <authorList>
            <person name="Cuomo C."/>
            <person name="Billmyre B."/>
            <person name="Heitman J."/>
        </authorList>
    </citation>
    <scope>NUCLEOTIDE SEQUENCE</scope>
    <source>
        <strain evidence="2">CBS 12478</strain>
    </source>
</reference>
<feature type="compositionally biased region" description="Basic and acidic residues" evidence="1">
    <location>
        <begin position="391"/>
        <end position="408"/>
    </location>
</feature>
<keyword evidence="3" id="KW-1185">Reference proteome</keyword>
<evidence type="ECO:0000313" key="2">
    <source>
        <dbReference type="EMBL" id="WWD17474.1"/>
    </source>
</evidence>
<feature type="region of interest" description="Disordered" evidence="1">
    <location>
        <begin position="189"/>
        <end position="221"/>
    </location>
</feature>
<protein>
    <submittedName>
        <fullName evidence="2">Uncharacterized protein</fullName>
    </submittedName>
</protein>
<evidence type="ECO:0000313" key="3">
    <source>
        <dbReference type="Proteomes" id="UP000322225"/>
    </source>
</evidence>
<dbReference type="GeneID" id="43590718"/>
<gene>
    <name evidence="2" type="ORF">CI109_101915</name>
</gene>
<feature type="compositionally biased region" description="Basic and acidic residues" evidence="1">
    <location>
        <begin position="1"/>
        <end position="11"/>
    </location>
</feature>
<feature type="region of interest" description="Disordered" evidence="1">
    <location>
        <begin position="259"/>
        <end position="320"/>
    </location>
</feature>
<feature type="compositionally biased region" description="Low complexity" evidence="1">
    <location>
        <begin position="300"/>
        <end position="312"/>
    </location>
</feature>
<proteinExistence type="predicted"/>
<feature type="region of interest" description="Disordered" evidence="1">
    <location>
        <begin position="350"/>
        <end position="481"/>
    </location>
</feature>
<dbReference type="Proteomes" id="UP000322225">
    <property type="component" value="Chromosome 3"/>
</dbReference>
<dbReference type="KEGG" id="ksn:43590718"/>
<feature type="compositionally biased region" description="Polar residues" evidence="1">
    <location>
        <begin position="69"/>
        <end position="90"/>
    </location>
</feature>
<dbReference type="AlphaFoldDB" id="A0A5M6BVM4"/>
<dbReference type="EMBL" id="CP144053">
    <property type="protein sequence ID" value="WWD17474.1"/>
    <property type="molecule type" value="Genomic_DNA"/>
</dbReference>
<dbReference type="RefSeq" id="XP_031859229.1">
    <property type="nucleotide sequence ID" value="XM_032006560.1"/>
</dbReference>
<feature type="region of interest" description="Disordered" evidence="1">
    <location>
        <begin position="522"/>
        <end position="548"/>
    </location>
</feature>
<feature type="compositionally biased region" description="Polar residues" evidence="1">
    <location>
        <begin position="522"/>
        <end position="544"/>
    </location>
</feature>
<reference evidence="2" key="2">
    <citation type="submission" date="2024-01" db="EMBL/GenBank/DDBJ databases">
        <title>Comparative genomics of Cryptococcus and Kwoniella reveals pathogenesis evolution and contrasting modes of karyotype evolution via chromosome fusion or intercentromeric recombination.</title>
        <authorList>
            <person name="Coelho M.A."/>
            <person name="David-Palma M."/>
            <person name="Shea T."/>
            <person name="Bowers K."/>
            <person name="McGinley-Smith S."/>
            <person name="Mohammad A.W."/>
            <person name="Gnirke A."/>
            <person name="Yurkov A.M."/>
            <person name="Nowrousian M."/>
            <person name="Sun S."/>
            <person name="Cuomo C.A."/>
            <person name="Heitman J."/>
        </authorList>
    </citation>
    <scope>NUCLEOTIDE SEQUENCE</scope>
    <source>
        <strain evidence="2">CBS 12478</strain>
    </source>
</reference>
<sequence>MPFWKKRDDRPGSASSSSSQKRPKGHKSIYATAPAIQERESSLYLPTIAIPANRSSGRRGNSRRGSGLDQATVQSSPQRGINNTSAKKPNRTLFTTLPDHIFNNHPQQEVVRVTQHHNHQSFPYYTNQQLQQHPYDRHPHSHSTSYSLSTFDLDCRAYSSKAYNSSTVDIRRPRSISFADDPIWTDESRSSSSYYNHSYDSEDEDDDEAEEKHHPAHQKRANLVTKARLTCQSLLELGKTMSGALGLKGEGMKSEVWGKSHATDDADSMAAPPPIPARSRLRTVPEPKSNTSPYPTPAHTPSLDSSSTLSLFPTPPTTLGHAEAPARVVGHKKSEIFQLPVDPPLPLEEYRTPVLPSSPVAGTLESPSGPNRSPGSNGDSILTFGKKKSGKVVEKDPHKVRDGAEKKASSSGVYTPMTFPGASGPRPSHFPTHVYTPPTFTLHPTKPQPQPISPSGSSIHSSSSSHSDSTAPPATPLSPTTRFSKALSNVKRFSTNIKGQKDSQHPHAHDYFIPASISLESNSTANHSRDSSLGPQTPTSSYQPHTPVGGYFPPISAGLGMGLPEDVGSQGSRTRAQSTSATTVLFDHGVESGKSPMQSPSLGHKGRRKPVPRLADDGLVNGMAKLEVEQTHAL</sequence>